<keyword evidence="1" id="KW-1185">Reference proteome</keyword>
<name>A0A7I5E955_HAECO</name>
<dbReference type="Proteomes" id="UP000025227">
    <property type="component" value="Unplaced"/>
</dbReference>
<sequence>MEQLNNIENREKMAELIKENIYVDNLLMTAATPEEALQHCNKAQQISAEMNMNLREFRTSCSIVNQCLPENKLSQSGKPKVLGLKWIPEEDAFELQWSYPKKPIVTKRTVSEQVAPIYDLLG</sequence>
<dbReference type="WBParaSite" id="HCON_00078910-00001">
    <property type="protein sequence ID" value="HCON_00078910-00001"/>
    <property type="gene ID" value="HCON_00078910"/>
</dbReference>
<evidence type="ECO:0000313" key="1">
    <source>
        <dbReference type="Proteomes" id="UP000025227"/>
    </source>
</evidence>
<dbReference type="AlphaFoldDB" id="A0A7I5E955"/>
<dbReference type="OrthoDB" id="5877161at2759"/>
<protein>
    <submittedName>
        <fullName evidence="2">Integrase</fullName>
    </submittedName>
</protein>
<proteinExistence type="predicted"/>
<organism evidence="1 2">
    <name type="scientific">Haemonchus contortus</name>
    <name type="common">Barber pole worm</name>
    <dbReference type="NCBI Taxonomy" id="6289"/>
    <lineage>
        <taxon>Eukaryota</taxon>
        <taxon>Metazoa</taxon>
        <taxon>Ecdysozoa</taxon>
        <taxon>Nematoda</taxon>
        <taxon>Chromadorea</taxon>
        <taxon>Rhabditida</taxon>
        <taxon>Rhabditina</taxon>
        <taxon>Rhabditomorpha</taxon>
        <taxon>Strongyloidea</taxon>
        <taxon>Trichostrongylidae</taxon>
        <taxon>Haemonchus</taxon>
    </lineage>
</organism>
<evidence type="ECO:0000313" key="2">
    <source>
        <dbReference type="WBParaSite" id="HCON_00078910-00001"/>
    </source>
</evidence>
<reference evidence="2" key="1">
    <citation type="submission" date="2020-12" db="UniProtKB">
        <authorList>
            <consortium name="WormBaseParasite"/>
        </authorList>
    </citation>
    <scope>IDENTIFICATION</scope>
    <source>
        <strain evidence="2">MHco3</strain>
    </source>
</reference>
<accession>A0A7I5E955</accession>